<keyword evidence="1" id="KW-1133">Transmembrane helix</keyword>
<organism evidence="2">
    <name type="scientific">viral metagenome</name>
    <dbReference type="NCBI Taxonomy" id="1070528"/>
    <lineage>
        <taxon>unclassified sequences</taxon>
        <taxon>metagenomes</taxon>
        <taxon>organismal metagenomes</taxon>
    </lineage>
</organism>
<proteinExistence type="predicted"/>
<keyword evidence="1" id="KW-0812">Transmembrane</keyword>
<name>A0A6C0JGU7_9ZZZZ</name>
<accession>A0A6C0JGU7</accession>
<evidence type="ECO:0000256" key="1">
    <source>
        <dbReference type="SAM" id="Phobius"/>
    </source>
</evidence>
<evidence type="ECO:0000313" key="2">
    <source>
        <dbReference type="EMBL" id="QHU02894.1"/>
    </source>
</evidence>
<sequence length="148" mass="16293">MKLVKNLLKAEHRHSRLLELLLAIYIIVDVDTPRQLARMVDTTVGQIIIYLLIATMFYSAGPIAGVLSICAAYLLIDRSSKKTGSYYTNAESAEEIKMDILKNYNGFPKTLEEDIVNSMAPLVKHGSIGPSDYKPVLGKLHSASAINA</sequence>
<dbReference type="EMBL" id="MN740367">
    <property type="protein sequence ID" value="QHU02894.1"/>
    <property type="molecule type" value="Genomic_DNA"/>
</dbReference>
<protein>
    <submittedName>
        <fullName evidence="2">Uncharacterized protein</fullName>
    </submittedName>
</protein>
<feature type="transmembrane region" description="Helical" evidence="1">
    <location>
        <begin position="48"/>
        <end position="76"/>
    </location>
</feature>
<dbReference type="AlphaFoldDB" id="A0A6C0JGU7"/>
<keyword evidence="1" id="KW-0472">Membrane</keyword>
<reference evidence="2" key="1">
    <citation type="journal article" date="2020" name="Nature">
        <title>Giant virus diversity and host interactions through global metagenomics.</title>
        <authorList>
            <person name="Schulz F."/>
            <person name="Roux S."/>
            <person name="Paez-Espino D."/>
            <person name="Jungbluth S."/>
            <person name="Walsh D.A."/>
            <person name="Denef V.J."/>
            <person name="McMahon K.D."/>
            <person name="Konstantinidis K.T."/>
            <person name="Eloe-Fadrosh E.A."/>
            <person name="Kyrpides N.C."/>
            <person name="Woyke T."/>
        </authorList>
    </citation>
    <scope>NUCLEOTIDE SEQUENCE</scope>
    <source>
        <strain evidence="2">GVMAG-M-3300025890-48</strain>
    </source>
</reference>